<feature type="region of interest" description="Disordered" evidence="1">
    <location>
        <begin position="1"/>
        <end position="70"/>
    </location>
</feature>
<dbReference type="EMBL" id="GG666636">
    <property type="protein sequence ID" value="EEN47028.1"/>
    <property type="molecule type" value="Genomic_DNA"/>
</dbReference>
<proteinExistence type="predicted"/>
<accession>C3ZKC9</accession>
<dbReference type="PANTHER" id="PTHR31535:SF3">
    <property type="entry name" value="REGULATORY PROTEIN ZESTE"/>
    <property type="match status" value="1"/>
</dbReference>
<dbReference type="AlphaFoldDB" id="C3ZKC9"/>
<protein>
    <submittedName>
        <fullName evidence="3">Uncharacterized protein</fullName>
    </submittedName>
</protein>
<name>C3ZKC9_BRAFL</name>
<evidence type="ECO:0000256" key="2">
    <source>
        <dbReference type="SAM" id="Phobius"/>
    </source>
</evidence>
<feature type="compositionally biased region" description="Polar residues" evidence="1">
    <location>
        <begin position="316"/>
        <end position="325"/>
    </location>
</feature>
<gene>
    <name evidence="3" type="ORF">BRAFLDRAFT_69430</name>
</gene>
<feature type="compositionally biased region" description="Gly residues" evidence="1">
    <location>
        <begin position="426"/>
        <end position="443"/>
    </location>
</feature>
<sequence length="556" mass="56923">MSEEPEEVTQEQLALKQGDQPVNVSTTDAPGDETGVLPDKLPGRHPGTVLTDDGGNGPQDAASTDDLDDVTDVLPKYLLGQDTGEAEPAPFCFPGHYTNPTDDLDDVTDVLPKYLLGQDTDDQSERAPPAEGLADAADVLPDYLNESDTGCDHPQVDVELLADAAAQIHNNLYEQISDASTKQDPPADWKAKVEAAGLCPNPMYASRKGRKPKTENTTHHVKKKKGCARTARLFYLVNITALLVYIAFMISLGWFELRAWQQTTEPRLAALEAKFLDRKPRDEADQPQAALDAPSRMNLTTTPNSDAGAGAAGGWDSTNENNENNRGYGAMMKGTFNLTQGEVLKILVGQEGVKTTGGMSAGGGGGTFVTRLNNMPLIIAGGGGGIQWLTRAYESCDGTTLTSGQKSYKGVVGRAGNSNDEVNAGGSDGHGATEGTGGLGGGGGGLLTNGGSGDFFMPGSGTIGGEGGYAFVNDGKGGRGLPTGYTADGGFGGGGAGSTPGKGSGGGGGYSGGGRGVPNVCECGGGGGSFNAGTKTSGENGTNAGPGYAAIVRLFD</sequence>
<dbReference type="STRING" id="7739.C3ZKC9"/>
<keyword evidence="2" id="KW-0472">Membrane</keyword>
<keyword evidence="2" id="KW-1133">Transmembrane helix</keyword>
<dbReference type="PANTHER" id="PTHR31535">
    <property type="match status" value="1"/>
</dbReference>
<feature type="region of interest" description="Disordered" evidence="1">
    <location>
        <begin position="279"/>
        <end position="326"/>
    </location>
</feature>
<dbReference type="InParanoid" id="C3ZKC9"/>
<evidence type="ECO:0000256" key="1">
    <source>
        <dbReference type="SAM" id="MobiDB-lite"/>
    </source>
</evidence>
<keyword evidence="2" id="KW-0812">Transmembrane</keyword>
<evidence type="ECO:0000313" key="3">
    <source>
        <dbReference type="EMBL" id="EEN47028.1"/>
    </source>
</evidence>
<organism>
    <name type="scientific">Branchiostoma floridae</name>
    <name type="common">Florida lancelet</name>
    <name type="synonym">Amphioxus</name>
    <dbReference type="NCBI Taxonomy" id="7739"/>
    <lineage>
        <taxon>Eukaryota</taxon>
        <taxon>Metazoa</taxon>
        <taxon>Chordata</taxon>
        <taxon>Cephalochordata</taxon>
        <taxon>Leptocardii</taxon>
        <taxon>Amphioxiformes</taxon>
        <taxon>Branchiostomatidae</taxon>
        <taxon>Branchiostoma</taxon>
    </lineage>
</organism>
<feature type="region of interest" description="Disordered" evidence="1">
    <location>
        <begin position="419"/>
        <end position="443"/>
    </location>
</feature>
<feature type="transmembrane region" description="Helical" evidence="2">
    <location>
        <begin position="233"/>
        <end position="255"/>
    </location>
</feature>
<reference evidence="3" key="1">
    <citation type="journal article" date="2008" name="Nature">
        <title>The amphioxus genome and the evolution of the chordate karyotype.</title>
        <authorList>
            <consortium name="US DOE Joint Genome Institute (JGI-PGF)"/>
            <person name="Putnam N.H."/>
            <person name="Butts T."/>
            <person name="Ferrier D.E.K."/>
            <person name="Furlong R.F."/>
            <person name="Hellsten U."/>
            <person name="Kawashima T."/>
            <person name="Robinson-Rechavi M."/>
            <person name="Shoguchi E."/>
            <person name="Terry A."/>
            <person name="Yu J.-K."/>
            <person name="Benito-Gutierrez E.L."/>
            <person name="Dubchak I."/>
            <person name="Garcia-Fernandez J."/>
            <person name="Gibson-Brown J.J."/>
            <person name="Grigoriev I.V."/>
            <person name="Horton A.C."/>
            <person name="de Jong P.J."/>
            <person name="Jurka J."/>
            <person name="Kapitonov V.V."/>
            <person name="Kohara Y."/>
            <person name="Kuroki Y."/>
            <person name="Lindquist E."/>
            <person name="Lucas S."/>
            <person name="Osoegawa K."/>
            <person name="Pennacchio L.A."/>
            <person name="Salamov A.A."/>
            <person name="Satou Y."/>
            <person name="Sauka-Spengler T."/>
            <person name="Schmutz J."/>
            <person name="Shin-I T."/>
            <person name="Toyoda A."/>
            <person name="Bronner-Fraser M."/>
            <person name="Fujiyama A."/>
            <person name="Holland L.Z."/>
            <person name="Holland P.W.H."/>
            <person name="Satoh N."/>
            <person name="Rokhsar D.S."/>
        </authorList>
    </citation>
    <scope>NUCLEOTIDE SEQUENCE [LARGE SCALE GENOMIC DNA]</scope>
    <source>
        <strain evidence="3">S238N-H82</strain>
        <tissue evidence="3">Testes</tissue>
    </source>
</reference>